<evidence type="ECO:0000259" key="3">
    <source>
        <dbReference type="Pfam" id="PF08279"/>
    </source>
</evidence>
<dbReference type="Gene3D" id="1.10.10.10">
    <property type="entry name" value="Winged helix-like DNA-binding domain superfamily/Winged helix DNA-binding domain"/>
    <property type="match status" value="1"/>
</dbReference>
<dbReference type="Proteomes" id="UP000051789">
    <property type="component" value="Unassembled WGS sequence"/>
</dbReference>
<feature type="domain" description="3H" evidence="2">
    <location>
        <begin position="70"/>
        <end position="166"/>
    </location>
</feature>
<gene>
    <name evidence="4" type="ORF">FD19_GL001309</name>
</gene>
<dbReference type="PANTHER" id="PTHR40068">
    <property type="entry name" value="TRANSCRIPTION REPRESSOR NIAR-RELATED"/>
    <property type="match status" value="1"/>
</dbReference>
<dbReference type="SUPFAM" id="SSF75500">
    <property type="entry name" value="Putative transcriptional regulator TM1602, C-terminal domain"/>
    <property type="match status" value="1"/>
</dbReference>
<dbReference type="SUPFAM" id="SSF46785">
    <property type="entry name" value="Winged helix' DNA-binding domain"/>
    <property type="match status" value="1"/>
</dbReference>
<dbReference type="InterPro" id="IPR036390">
    <property type="entry name" value="WH_DNA-bd_sf"/>
</dbReference>
<organism evidence="4 5">
    <name type="scientific">Lacticaseibacillus thailandensis DSM 22698 = JCM 13996</name>
    <dbReference type="NCBI Taxonomy" id="1423810"/>
    <lineage>
        <taxon>Bacteria</taxon>
        <taxon>Bacillati</taxon>
        <taxon>Bacillota</taxon>
        <taxon>Bacilli</taxon>
        <taxon>Lactobacillales</taxon>
        <taxon>Lactobacillaceae</taxon>
        <taxon>Lacticaseibacillus</taxon>
    </lineage>
</organism>
<dbReference type="InterPro" id="IPR035922">
    <property type="entry name" value="3H_dom_sf"/>
</dbReference>
<dbReference type="Pfam" id="PF02829">
    <property type="entry name" value="3H"/>
    <property type="match status" value="1"/>
</dbReference>
<dbReference type="Gene3D" id="3.30.1340.20">
    <property type="entry name" value="3H domain"/>
    <property type="match status" value="1"/>
</dbReference>
<dbReference type="AlphaFoldDB" id="A0A0R2CHK9"/>
<dbReference type="STRING" id="1423810.FD19_GL001309"/>
<evidence type="ECO:0000259" key="2">
    <source>
        <dbReference type="Pfam" id="PF02829"/>
    </source>
</evidence>
<dbReference type="InterPro" id="IPR004173">
    <property type="entry name" value="3H_domain"/>
</dbReference>
<keyword evidence="1" id="KW-0533">Nickel</keyword>
<name>A0A0R2CHK9_9LACO</name>
<feature type="domain" description="Helix-turn-helix type 11" evidence="3">
    <location>
        <begin position="7"/>
        <end position="59"/>
    </location>
</feature>
<keyword evidence="1" id="KW-0479">Metal-binding</keyword>
<feature type="binding site" evidence="1">
    <location>
        <position position="82"/>
    </location>
    <ligand>
        <name>Ni(2+)</name>
        <dbReference type="ChEBI" id="CHEBI:49786"/>
    </ligand>
</feature>
<evidence type="ECO:0000313" key="5">
    <source>
        <dbReference type="Proteomes" id="UP000051789"/>
    </source>
</evidence>
<evidence type="ECO:0000256" key="1">
    <source>
        <dbReference type="PIRSR" id="PIRSR037847-1"/>
    </source>
</evidence>
<sequence length="168" mass="18425">MNKTDRRTFIQGLISNASAPISATQIARRLNVSRQTIVGDVALLRARGEDIIATPAGYQYNHVNANEALIVCRHLPADTADEMQRIIDKGGIIRDVIVDHPLYGVLRGELNISTPGDIKLFVAKMAAQKGHLLSELTSGVHSHTILYQDQPQLDAIRASLRAAGYLYE</sequence>
<evidence type="ECO:0000313" key="4">
    <source>
        <dbReference type="EMBL" id="KRM87155.1"/>
    </source>
</evidence>
<dbReference type="Pfam" id="PF08279">
    <property type="entry name" value="HTH_11"/>
    <property type="match status" value="1"/>
</dbReference>
<comment type="caution">
    <text evidence="4">The sequence shown here is derived from an EMBL/GenBank/DDBJ whole genome shotgun (WGS) entry which is preliminary data.</text>
</comment>
<dbReference type="EMBL" id="AYZK01000003">
    <property type="protein sequence ID" value="KRM87155.1"/>
    <property type="molecule type" value="Genomic_DNA"/>
</dbReference>
<feature type="binding site" evidence="1">
    <location>
        <position position="141"/>
    </location>
    <ligand>
        <name>Ni(2+)</name>
        <dbReference type="ChEBI" id="CHEBI:49786"/>
    </ligand>
</feature>
<keyword evidence="5" id="KW-1185">Reference proteome</keyword>
<dbReference type="PIRSF" id="PIRSF037847">
    <property type="entry name" value="NiaR"/>
    <property type="match status" value="1"/>
</dbReference>
<feature type="binding site" evidence="1">
    <location>
        <position position="74"/>
    </location>
    <ligand>
        <name>Ni(2+)</name>
        <dbReference type="ChEBI" id="CHEBI:49786"/>
    </ligand>
</feature>
<reference evidence="4 5" key="1">
    <citation type="journal article" date="2015" name="Genome Announc.">
        <title>Expanding the biotechnology potential of lactobacilli through comparative genomics of 213 strains and associated genera.</title>
        <authorList>
            <person name="Sun Z."/>
            <person name="Harris H.M."/>
            <person name="McCann A."/>
            <person name="Guo C."/>
            <person name="Argimon S."/>
            <person name="Zhang W."/>
            <person name="Yang X."/>
            <person name="Jeffery I.B."/>
            <person name="Cooney J.C."/>
            <person name="Kagawa T.F."/>
            <person name="Liu W."/>
            <person name="Song Y."/>
            <person name="Salvetti E."/>
            <person name="Wrobel A."/>
            <person name="Rasinkangas P."/>
            <person name="Parkhill J."/>
            <person name="Rea M.C."/>
            <person name="O'Sullivan O."/>
            <person name="Ritari J."/>
            <person name="Douillard F.P."/>
            <person name="Paul Ross R."/>
            <person name="Yang R."/>
            <person name="Briner A.E."/>
            <person name="Felis G.E."/>
            <person name="de Vos W.M."/>
            <person name="Barrangou R."/>
            <person name="Klaenhammer T.R."/>
            <person name="Caufield P.W."/>
            <person name="Cui Y."/>
            <person name="Zhang H."/>
            <person name="O'Toole P.W."/>
        </authorList>
    </citation>
    <scope>NUCLEOTIDE SEQUENCE [LARGE SCALE GENOMIC DNA]</scope>
    <source>
        <strain evidence="4 5">DSM 22698</strain>
    </source>
</reference>
<dbReference type="RefSeq" id="WP_056969351.1">
    <property type="nucleotide sequence ID" value="NZ_AYZK01000003.1"/>
</dbReference>
<proteinExistence type="predicted"/>
<dbReference type="GO" id="GO:0046872">
    <property type="term" value="F:metal ion binding"/>
    <property type="evidence" value="ECO:0007669"/>
    <property type="project" value="UniProtKB-KW"/>
</dbReference>
<dbReference type="PANTHER" id="PTHR40068:SF1">
    <property type="entry name" value="TRANSCRIPTION REPRESSOR NIAR-RELATED"/>
    <property type="match status" value="1"/>
</dbReference>
<dbReference type="InterPro" id="IPR026043">
    <property type="entry name" value="NadR"/>
</dbReference>
<protein>
    <recommendedName>
        <fullName evidence="6">Transcription repressor NadR</fullName>
    </recommendedName>
</protein>
<evidence type="ECO:0008006" key="6">
    <source>
        <dbReference type="Google" id="ProtNLM"/>
    </source>
</evidence>
<dbReference type="InterPro" id="IPR013196">
    <property type="entry name" value="HTH_11"/>
</dbReference>
<accession>A0A0R2CHK9</accession>
<dbReference type="InterPro" id="IPR036388">
    <property type="entry name" value="WH-like_DNA-bd_sf"/>
</dbReference>
<dbReference type="PATRIC" id="fig|1423810.4.peg.1345"/>
<feature type="binding site" evidence="1">
    <location>
        <position position="143"/>
    </location>
    <ligand>
        <name>Ni(2+)</name>
        <dbReference type="ChEBI" id="CHEBI:49786"/>
    </ligand>
</feature>